<protein>
    <submittedName>
        <fullName evidence="1">Uncharacterized protein</fullName>
    </submittedName>
</protein>
<name>A0AAV7PS00_PLEWA</name>
<feature type="non-terminal residue" evidence="1">
    <location>
        <position position="63"/>
    </location>
</feature>
<evidence type="ECO:0000313" key="2">
    <source>
        <dbReference type="Proteomes" id="UP001066276"/>
    </source>
</evidence>
<sequence length="63" mass="7515">KILDTCSAFPQLVWCYIVQFKDVGNKYILRLRRFLFPLTRSVMLKSLGVDDKLHRMCFRISFS</sequence>
<proteinExistence type="predicted"/>
<gene>
    <name evidence="1" type="ORF">NDU88_008125</name>
</gene>
<organism evidence="1 2">
    <name type="scientific">Pleurodeles waltl</name>
    <name type="common">Iberian ribbed newt</name>
    <dbReference type="NCBI Taxonomy" id="8319"/>
    <lineage>
        <taxon>Eukaryota</taxon>
        <taxon>Metazoa</taxon>
        <taxon>Chordata</taxon>
        <taxon>Craniata</taxon>
        <taxon>Vertebrata</taxon>
        <taxon>Euteleostomi</taxon>
        <taxon>Amphibia</taxon>
        <taxon>Batrachia</taxon>
        <taxon>Caudata</taxon>
        <taxon>Salamandroidea</taxon>
        <taxon>Salamandridae</taxon>
        <taxon>Pleurodelinae</taxon>
        <taxon>Pleurodeles</taxon>
    </lineage>
</organism>
<reference evidence="1" key="1">
    <citation type="journal article" date="2022" name="bioRxiv">
        <title>Sequencing and chromosome-scale assembly of the giantPleurodeles waltlgenome.</title>
        <authorList>
            <person name="Brown T."/>
            <person name="Elewa A."/>
            <person name="Iarovenko S."/>
            <person name="Subramanian E."/>
            <person name="Araus A.J."/>
            <person name="Petzold A."/>
            <person name="Susuki M."/>
            <person name="Suzuki K.-i.T."/>
            <person name="Hayashi T."/>
            <person name="Toyoda A."/>
            <person name="Oliveira C."/>
            <person name="Osipova E."/>
            <person name="Leigh N.D."/>
            <person name="Simon A."/>
            <person name="Yun M.H."/>
        </authorList>
    </citation>
    <scope>NUCLEOTIDE SEQUENCE</scope>
    <source>
        <strain evidence="1">20211129_DDA</strain>
        <tissue evidence="1">Liver</tissue>
    </source>
</reference>
<evidence type="ECO:0000313" key="1">
    <source>
        <dbReference type="EMBL" id="KAJ1129760.1"/>
    </source>
</evidence>
<dbReference type="EMBL" id="JANPWB010000011">
    <property type="protein sequence ID" value="KAJ1129760.1"/>
    <property type="molecule type" value="Genomic_DNA"/>
</dbReference>
<dbReference type="AlphaFoldDB" id="A0AAV7PS00"/>
<keyword evidence="2" id="KW-1185">Reference proteome</keyword>
<accession>A0AAV7PS00</accession>
<comment type="caution">
    <text evidence="1">The sequence shown here is derived from an EMBL/GenBank/DDBJ whole genome shotgun (WGS) entry which is preliminary data.</text>
</comment>
<feature type="non-terminal residue" evidence="1">
    <location>
        <position position="1"/>
    </location>
</feature>
<dbReference type="Proteomes" id="UP001066276">
    <property type="component" value="Chromosome 7"/>
</dbReference>